<dbReference type="AlphaFoldDB" id="A0A813GUQ8"/>
<protein>
    <submittedName>
        <fullName evidence="1">Uncharacterized protein</fullName>
    </submittedName>
</protein>
<comment type="caution">
    <text evidence="1">The sequence shown here is derived from an EMBL/GenBank/DDBJ whole genome shotgun (WGS) entry which is preliminary data.</text>
</comment>
<accession>A0A813GUQ8</accession>
<gene>
    <name evidence="1" type="ORF">PGLA2088_LOCUS570</name>
</gene>
<sequence>MVCGLFVVVCSFSFIYYTLSNCKVSYLWQGGCRSYLPLCPESGTPNLYKTRLFFSFFFFSRTQLPVSWSIYRYLVGCVLKNTRFYSTKVEAFPPVLDILKQAITKLFQSGEWKQVVAGISTLSMIAEYVDDEATVLQMMQGIKVQLGASHAFGAQEATVSSNNISLLILVVNSIIAKNNRKTINKQQKIKLIGEKSDWNQL</sequence>
<evidence type="ECO:0000313" key="1">
    <source>
        <dbReference type="EMBL" id="CAE8627174.1"/>
    </source>
</evidence>
<evidence type="ECO:0000313" key="2">
    <source>
        <dbReference type="Proteomes" id="UP000626109"/>
    </source>
</evidence>
<proteinExistence type="predicted"/>
<dbReference type="EMBL" id="CAJNNW010000389">
    <property type="protein sequence ID" value="CAE8627174.1"/>
    <property type="molecule type" value="Genomic_DNA"/>
</dbReference>
<dbReference type="Proteomes" id="UP000626109">
    <property type="component" value="Unassembled WGS sequence"/>
</dbReference>
<name>A0A813GUQ8_POLGL</name>
<organism evidence="1 2">
    <name type="scientific">Polarella glacialis</name>
    <name type="common">Dinoflagellate</name>
    <dbReference type="NCBI Taxonomy" id="89957"/>
    <lineage>
        <taxon>Eukaryota</taxon>
        <taxon>Sar</taxon>
        <taxon>Alveolata</taxon>
        <taxon>Dinophyceae</taxon>
        <taxon>Suessiales</taxon>
        <taxon>Suessiaceae</taxon>
        <taxon>Polarella</taxon>
    </lineage>
</organism>
<reference evidence="1" key="1">
    <citation type="submission" date="2021-02" db="EMBL/GenBank/DDBJ databases">
        <authorList>
            <person name="Dougan E. K."/>
            <person name="Rhodes N."/>
            <person name="Thang M."/>
            <person name="Chan C."/>
        </authorList>
    </citation>
    <scope>NUCLEOTIDE SEQUENCE</scope>
</reference>